<name>A0A3S0BY28_9FLAO</name>
<evidence type="ECO:0000259" key="11">
    <source>
        <dbReference type="Pfam" id="PF07715"/>
    </source>
</evidence>
<dbReference type="Gene3D" id="2.170.130.10">
    <property type="entry name" value="TonB-dependent receptor, plug domain"/>
    <property type="match status" value="1"/>
</dbReference>
<evidence type="ECO:0000256" key="5">
    <source>
        <dbReference type="ARBA" id="ARBA00023077"/>
    </source>
</evidence>
<comment type="caution">
    <text evidence="12">The sequence shown here is derived from an EMBL/GenBank/DDBJ whole genome shotgun (WGS) entry which is preliminary data.</text>
</comment>
<feature type="domain" description="TonB-dependent receptor-like beta-barrel" evidence="10">
    <location>
        <begin position="438"/>
        <end position="987"/>
    </location>
</feature>
<dbReference type="OrthoDB" id="9768177at2"/>
<evidence type="ECO:0000256" key="1">
    <source>
        <dbReference type="ARBA" id="ARBA00004571"/>
    </source>
</evidence>
<dbReference type="Pfam" id="PF07715">
    <property type="entry name" value="Plug"/>
    <property type="match status" value="1"/>
</dbReference>
<keyword evidence="4 8" id="KW-0812">Transmembrane</keyword>
<dbReference type="NCBIfam" id="TIGR04057">
    <property type="entry name" value="SusC_RagA_signa"/>
    <property type="match status" value="1"/>
</dbReference>
<evidence type="ECO:0000256" key="3">
    <source>
        <dbReference type="ARBA" id="ARBA00022452"/>
    </source>
</evidence>
<dbReference type="InterPro" id="IPR008969">
    <property type="entry name" value="CarboxyPept-like_regulatory"/>
</dbReference>
<keyword evidence="3 8" id="KW-1134">Transmembrane beta strand</keyword>
<keyword evidence="12" id="KW-0675">Receptor</keyword>
<keyword evidence="13" id="KW-1185">Reference proteome</keyword>
<evidence type="ECO:0000313" key="12">
    <source>
        <dbReference type="EMBL" id="RTE54285.1"/>
    </source>
</evidence>
<dbReference type="PROSITE" id="PS52016">
    <property type="entry name" value="TONB_DEPENDENT_REC_3"/>
    <property type="match status" value="1"/>
</dbReference>
<dbReference type="FunFam" id="2.60.40.1120:FF:000003">
    <property type="entry name" value="Outer membrane protein Omp121"/>
    <property type="match status" value="1"/>
</dbReference>
<comment type="similarity">
    <text evidence="8 9">Belongs to the TonB-dependent receptor family.</text>
</comment>
<evidence type="ECO:0000256" key="8">
    <source>
        <dbReference type="PROSITE-ProRule" id="PRU01360"/>
    </source>
</evidence>
<dbReference type="Proteomes" id="UP000267585">
    <property type="component" value="Unassembled WGS sequence"/>
</dbReference>
<dbReference type="InterPro" id="IPR000531">
    <property type="entry name" value="Beta-barrel_TonB"/>
</dbReference>
<evidence type="ECO:0000256" key="4">
    <source>
        <dbReference type="ARBA" id="ARBA00022692"/>
    </source>
</evidence>
<evidence type="ECO:0000256" key="2">
    <source>
        <dbReference type="ARBA" id="ARBA00022448"/>
    </source>
</evidence>
<keyword evidence="5 9" id="KW-0798">TonB box</keyword>
<dbReference type="SUPFAM" id="SSF56935">
    <property type="entry name" value="Porins"/>
    <property type="match status" value="1"/>
</dbReference>
<comment type="subcellular location">
    <subcellularLocation>
        <location evidence="1 8">Cell outer membrane</location>
        <topology evidence="1 8">Multi-pass membrane protein</topology>
    </subcellularLocation>
</comment>
<dbReference type="InterPro" id="IPR023997">
    <property type="entry name" value="TonB-dep_OMP_SusC/RagA_CS"/>
</dbReference>
<dbReference type="Gene3D" id="2.40.170.20">
    <property type="entry name" value="TonB-dependent receptor, beta-barrel domain"/>
    <property type="match status" value="1"/>
</dbReference>
<proteinExistence type="inferred from homology"/>
<dbReference type="FunFam" id="2.170.130.10:FF:000008">
    <property type="entry name" value="SusC/RagA family TonB-linked outer membrane protein"/>
    <property type="match status" value="1"/>
</dbReference>
<protein>
    <submittedName>
        <fullName evidence="12">TonB-dependent receptor</fullName>
    </submittedName>
</protein>
<feature type="domain" description="TonB-dependent receptor plug" evidence="11">
    <location>
        <begin position="158"/>
        <end position="265"/>
    </location>
</feature>
<evidence type="ECO:0000259" key="10">
    <source>
        <dbReference type="Pfam" id="PF00593"/>
    </source>
</evidence>
<reference evidence="12 13" key="1">
    <citation type="submission" date="2018-11" db="EMBL/GenBank/DDBJ databases">
        <title>Arenibacter aquaticus sp.nov., a marine bacterium isolated from surface seawater in the South China Sea.</title>
        <authorList>
            <person name="Guo J."/>
            <person name="Sun J."/>
        </authorList>
    </citation>
    <scope>NUCLEOTIDE SEQUENCE [LARGE SCALE GENOMIC DNA]</scope>
    <source>
        <strain evidence="12 13">GUO666</strain>
    </source>
</reference>
<dbReference type="InterPro" id="IPR023996">
    <property type="entry name" value="TonB-dep_OMP_SusC/RagA"/>
</dbReference>
<dbReference type="InterPro" id="IPR037066">
    <property type="entry name" value="Plug_dom_sf"/>
</dbReference>
<dbReference type="InterPro" id="IPR036942">
    <property type="entry name" value="Beta-barrel_TonB_sf"/>
</dbReference>
<dbReference type="Gene3D" id="2.60.40.1120">
    <property type="entry name" value="Carboxypeptidase-like, regulatory domain"/>
    <property type="match status" value="1"/>
</dbReference>
<gene>
    <name evidence="12" type="ORF">EHW67_03710</name>
</gene>
<keyword evidence="7 8" id="KW-0998">Cell outer membrane</keyword>
<accession>A0A3S0BY28</accession>
<keyword evidence="2 8" id="KW-0813">Transport</keyword>
<dbReference type="InterPro" id="IPR012910">
    <property type="entry name" value="Plug_dom"/>
</dbReference>
<evidence type="ECO:0000256" key="6">
    <source>
        <dbReference type="ARBA" id="ARBA00023136"/>
    </source>
</evidence>
<dbReference type="NCBIfam" id="TIGR04056">
    <property type="entry name" value="OMP_RagA_SusC"/>
    <property type="match status" value="1"/>
</dbReference>
<evidence type="ECO:0000256" key="7">
    <source>
        <dbReference type="ARBA" id="ARBA00023237"/>
    </source>
</evidence>
<dbReference type="RefSeq" id="WP_126161016.1">
    <property type="nucleotide sequence ID" value="NZ_RQPJ01000002.1"/>
</dbReference>
<organism evidence="12 13">
    <name type="scientific">Arenibacter aquaticus</name>
    <dbReference type="NCBI Taxonomy" id="2489054"/>
    <lineage>
        <taxon>Bacteria</taxon>
        <taxon>Pseudomonadati</taxon>
        <taxon>Bacteroidota</taxon>
        <taxon>Flavobacteriia</taxon>
        <taxon>Flavobacteriales</taxon>
        <taxon>Flavobacteriaceae</taxon>
        <taxon>Arenibacter</taxon>
    </lineage>
</organism>
<evidence type="ECO:0000313" key="13">
    <source>
        <dbReference type="Proteomes" id="UP000267585"/>
    </source>
</evidence>
<keyword evidence="6 8" id="KW-0472">Membrane</keyword>
<dbReference type="AlphaFoldDB" id="A0A3S0BY28"/>
<dbReference type="InterPro" id="IPR039426">
    <property type="entry name" value="TonB-dep_rcpt-like"/>
</dbReference>
<dbReference type="Pfam" id="PF00593">
    <property type="entry name" value="TonB_dep_Rec_b-barrel"/>
    <property type="match status" value="1"/>
</dbReference>
<dbReference type="Pfam" id="PF13715">
    <property type="entry name" value="CarbopepD_reg_2"/>
    <property type="match status" value="1"/>
</dbReference>
<evidence type="ECO:0000256" key="9">
    <source>
        <dbReference type="RuleBase" id="RU003357"/>
    </source>
</evidence>
<dbReference type="EMBL" id="RQPJ01000002">
    <property type="protein sequence ID" value="RTE54285.1"/>
    <property type="molecule type" value="Genomic_DNA"/>
</dbReference>
<dbReference type="SUPFAM" id="SSF49464">
    <property type="entry name" value="Carboxypeptidase regulatory domain-like"/>
    <property type="match status" value="1"/>
</dbReference>
<dbReference type="GO" id="GO:0009279">
    <property type="term" value="C:cell outer membrane"/>
    <property type="evidence" value="ECO:0007669"/>
    <property type="project" value="UniProtKB-SubCell"/>
</dbReference>
<sequence length="1043" mass="114549">MTKKNMLKQELPRKFKFDKVLKPPLTLLLSAMVAFPSGNYASELKVGSKIASYETLDTMVEQSKLQTEINGVVQDSNGQPLSGASILEKGTSNGVIADFDGNFTISLSDENAILVVSYLGFATKEIAVEGKENIKIVLEESAAGLEEVVVIGYGTVKKSDLTGAVSSVKGEDLNTDSQASIDEIIQGRIAGVQVTQTSAEPGGAFSIRIRGTNSITAGNEPLYVIDGLPGANPGSSLNPADVQSIEVLKDASATAIYGARGSNGVVLITTKQGRKDTALEINYNLTTGLQQASKTLDLMTTSEYMAFYNALSLDRGDEAPFSQDYINTIGAGTNWQDEILRTAPMQEHRLSFSGGSADTQFYLSLNYFDQDGIVIDSGFERITGRVNLTHSIGDKLKVGINFSNSLLTEDRVPSGTGTNRDAGVIATAIQLPPTMPIYDDNGDYAFSLQDLSNSVAQARTIEQFSKSTRMFGNTFIDYQITKDFKSRVNLGYDHMITEYDEVLNKETQRGLLFEGRATRSSTENNSYLFEFINEYSKTFSDKHRFNALLGYSYQKFENSSFRASAQNFPSSSFGSNNLGAGDTSQNIVGSSRNENTIISGFGRLNYNYDNRYLLTGSLRADGSSRFGENNKVAYFPSAAFGWNVSNESFYSNESLVSNLKLRASYGLSGNQEINNARSLVLLGSGPIAVMDGQEFQSIAPIQLANPNLKWETTESLNFGLDFGILNGRISGSLEYFHNKTRDLLLELPVPTTTGFSSSLQNVGDTKNSGVEFNVSSNNFVDEFSWTTDFNMATVRNEVLNLGELPRILQGGTRFIQEFTLLEVGQPINSYYGYVFDGVFQSQDEIDNNPSQANAAPGSRKFKDINEDGVIDDKDRTVLGDPFPDFTFGLNNSFSYKGISLDVFMEGKLGFELANFTNIDSENPIDNLRNRQRYVLDRWTPENPSNVTPSFISPSRTFDFNSRIVEDASFVQLKNVRLGYSFPNLKMNNISSLLVYVSGQNLAMFTNYKGFNPNVNALGTSNVRIDYNAYPLATIYSLGINVKF</sequence>